<dbReference type="HAMAP" id="MF_00605">
    <property type="entry name" value="TrmD"/>
    <property type="match status" value="1"/>
</dbReference>
<evidence type="ECO:0000256" key="2">
    <source>
        <dbReference type="ARBA" id="ARBA00004496"/>
    </source>
</evidence>
<dbReference type="FunFam" id="3.40.1280.10:FF:000001">
    <property type="entry name" value="tRNA (guanine-N(1)-)-methyltransferase"/>
    <property type="match status" value="1"/>
</dbReference>
<dbReference type="GO" id="GO:0052906">
    <property type="term" value="F:tRNA (guanine(37)-N1)-methyltransferase activity"/>
    <property type="evidence" value="ECO:0007669"/>
    <property type="project" value="UniProtKB-UniRule"/>
</dbReference>
<evidence type="ECO:0000256" key="8">
    <source>
        <dbReference type="ARBA" id="ARBA00022603"/>
    </source>
</evidence>
<evidence type="ECO:0000256" key="10">
    <source>
        <dbReference type="ARBA" id="ARBA00022691"/>
    </source>
</evidence>
<feature type="binding site" evidence="15 16">
    <location>
        <begin position="136"/>
        <end position="141"/>
    </location>
    <ligand>
        <name>S-adenosyl-L-methionine</name>
        <dbReference type="ChEBI" id="CHEBI:59789"/>
    </ligand>
</feature>
<evidence type="ECO:0000313" key="21">
    <source>
        <dbReference type="Proteomes" id="UP000760819"/>
    </source>
</evidence>
<evidence type="ECO:0000256" key="6">
    <source>
        <dbReference type="ARBA" id="ARBA00014679"/>
    </source>
</evidence>
<comment type="caution">
    <text evidence="20">The sequence shown here is derived from an EMBL/GenBank/DDBJ whole genome shotgun (WGS) entry which is preliminary data.</text>
</comment>
<evidence type="ECO:0000256" key="4">
    <source>
        <dbReference type="ARBA" id="ARBA00011738"/>
    </source>
</evidence>
<evidence type="ECO:0000256" key="16">
    <source>
        <dbReference type="PIRSR" id="PIRSR000386-1"/>
    </source>
</evidence>
<dbReference type="Pfam" id="PF01746">
    <property type="entry name" value="tRNA_m1G_MT"/>
    <property type="match status" value="1"/>
</dbReference>
<evidence type="ECO:0000256" key="14">
    <source>
        <dbReference type="ARBA" id="ARBA00047783"/>
    </source>
</evidence>
<feature type="region of interest" description="Disordered" evidence="18">
    <location>
        <begin position="170"/>
        <end position="227"/>
    </location>
</feature>
<organism evidence="20 21">
    <name type="scientific">Candidatus Dojkabacteria bacterium</name>
    <dbReference type="NCBI Taxonomy" id="2099670"/>
    <lineage>
        <taxon>Bacteria</taxon>
        <taxon>Candidatus Dojkabacteria</taxon>
    </lineage>
</organism>
<keyword evidence="8 15" id="KW-0489">Methyltransferase</keyword>
<dbReference type="InterPro" id="IPR016009">
    <property type="entry name" value="tRNA_MeTrfase_TRMD/TRM10"/>
</dbReference>
<evidence type="ECO:0000256" key="15">
    <source>
        <dbReference type="HAMAP-Rule" id="MF_00605"/>
    </source>
</evidence>
<sequence>MIFDIITIFPEQVRAMLDHSILGRAQQAGKITINIHDLRQWTEDKRKTVDDKPFGGGPGMLMMVEPIYKALKSINAYPKTSNSPRVVLTAAAGNPWNQQSAQRYVAEYDRVVIICGHYEGVDHRISEHLIDEEISIGNYVLTGGELAAGVMIDSISRLIPGVLGNEESLAEESHNALSGKSETEKEYPQYTRPAEFETDEGETWPVPDILLSGNHGEIQHWKDNHGR</sequence>
<evidence type="ECO:0000256" key="17">
    <source>
        <dbReference type="RuleBase" id="RU003464"/>
    </source>
</evidence>
<keyword evidence="10 15" id="KW-0949">S-adenosyl-L-methionine</keyword>
<dbReference type="NCBIfam" id="NF000648">
    <property type="entry name" value="PRK00026.1"/>
    <property type="match status" value="1"/>
</dbReference>
<dbReference type="Proteomes" id="UP000760819">
    <property type="component" value="Unassembled WGS sequence"/>
</dbReference>
<dbReference type="AlphaFoldDB" id="A0A955ICP5"/>
<dbReference type="GO" id="GO:0002939">
    <property type="term" value="P:tRNA N1-guanine methylation"/>
    <property type="evidence" value="ECO:0007669"/>
    <property type="project" value="TreeGrafter"/>
</dbReference>
<dbReference type="InterPro" id="IPR029026">
    <property type="entry name" value="tRNA_m1G_MTases_N"/>
</dbReference>
<dbReference type="EC" id="2.1.1.228" evidence="5 15"/>
<accession>A0A955ICP5</accession>
<dbReference type="Gene3D" id="1.10.1270.20">
    <property type="entry name" value="tRNA(m1g37)methyltransferase, domain 2"/>
    <property type="match status" value="1"/>
</dbReference>
<evidence type="ECO:0000256" key="7">
    <source>
        <dbReference type="ARBA" id="ARBA00022490"/>
    </source>
</evidence>
<evidence type="ECO:0000256" key="12">
    <source>
        <dbReference type="ARBA" id="ARBA00029736"/>
    </source>
</evidence>
<dbReference type="SUPFAM" id="SSF75217">
    <property type="entry name" value="alpha/beta knot"/>
    <property type="match status" value="1"/>
</dbReference>
<feature type="compositionally biased region" description="Basic and acidic residues" evidence="18">
    <location>
        <begin position="217"/>
        <end position="227"/>
    </location>
</feature>
<evidence type="ECO:0000256" key="5">
    <source>
        <dbReference type="ARBA" id="ARBA00012807"/>
    </source>
</evidence>
<evidence type="ECO:0000256" key="13">
    <source>
        <dbReference type="ARBA" id="ARBA00033392"/>
    </source>
</evidence>
<dbReference type="CDD" id="cd18080">
    <property type="entry name" value="TrmD-like"/>
    <property type="match status" value="1"/>
</dbReference>
<dbReference type="PANTHER" id="PTHR46417">
    <property type="entry name" value="TRNA (GUANINE-N(1)-)-METHYLTRANSFERASE"/>
    <property type="match status" value="1"/>
</dbReference>
<protein>
    <recommendedName>
        <fullName evidence="6 15">tRNA (guanine-N(1)-)-methyltransferase</fullName>
        <ecNumber evidence="5 15">2.1.1.228</ecNumber>
    </recommendedName>
    <alternativeName>
        <fullName evidence="12 15">M1G-methyltransferase</fullName>
    </alternativeName>
    <alternativeName>
        <fullName evidence="13 15">tRNA [GM37] methyltransferase</fullName>
    </alternativeName>
</protein>
<comment type="catalytic activity">
    <reaction evidence="14 15 17">
        <text>guanosine(37) in tRNA + S-adenosyl-L-methionine = N(1)-methylguanosine(37) in tRNA + S-adenosyl-L-homocysteine + H(+)</text>
        <dbReference type="Rhea" id="RHEA:36899"/>
        <dbReference type="Rhea" id="RHEA-COMP:10145"/>
        <dbReference type="Rhea" id="RHEA-COMP:10147"/>
        <dbReference type="ChEBI" id="CHEBI:15378"/>
        <dbReference type="ChEBI" id="CHEBI:57856"/>
        <dbReference type="ChEBI" id="CHEBI:59789"/>
        <dbReference type="ChEBI" id="CHEBI:73542"/>
        <dbReference type="ChEBI" id="CHEBI:74269"/>
        <dbReference type="EC" id="2.1.1.228"/>
    </reaction>
</comment>
<reference evidence="20" key="2">
    <citation type="journal article" date="2021" name="Microbiome">
        <title>Successional dynamics and alternative stable states in a saline activated sludge microbial community over 9 years.</title>
        <authorList>
            <person name="Wang Y."/>
            <person name="Ye J."/>
            <person name="Ju F."/>
            <person name="Liu L."/>
            <person name="Boyd J.A."/>
            <person name="Deng Y."/>
            <person name="Parks D.H."/>
            <person name="Jiang X."/>
            <person name="Yin X."/>
            <person name="Woodcroft B.J."/>
            <person name="Tyson G.W."/>
            <person name="Hugenholtz P."/>
            <person name="Polz M.F."/>
            <person name="Zhang T."/>
        </authorList>
    </citation>
    <scope>NUCLEOTIDE SEQUENCE</scope>
    <source>
        <strain evidence="20">HKST-UBA12</strain>
    </source>
</reference>
<evidence type="ECO:0000313" key="20">
    <source>
        <dbReference type="EMBL" id="MCA9378913.1"/>
    </source>
</evidence>
<gene>
    <name evidence="15 20" type="primary">trmD</name>
    <name evidence="20" type="ORF">KC640_00650</name>
</gene>
<dbReference type="GO" id="GO:0005829">
    <property type="term" value="C:cytosol"/>
    <property type="evidence" value="ECO:0007669"/>
    <property type="project" value="TreeGrafter"/>
</dbReference>
<dbReference type="InterPro" id="IPR023148">
    <property type="entry name" value="tRNA_m1G_MeTrfase_C_sf"/>
</dbReference>
<dbReference type="NCBIfam" id="TIGR00088">
    <property type="entry name" value="trmD"/>
    <property type="match status" value="1"/>
</dbReference>
<comment type="function">
    <text evidence="1 15 17">Specifically methylates guanosine-37 in various tRNAs.</text>
</comment>
<reference evidence="20" key="1">
    <citation type="submission" date="2020-04" db="EMBL/GenBank/DDBJ databases">
        <authorList>
            <person name="Zhang T."/>
        </authorList>
    </citation>
    <scope>NUCLEOTIDE SEQUENCE</scope>
    <source>
        <strain evidence="20">HKST-UBA12</strain>
    </source>
</reference>
<dbReference type="InterPro" id="IPR029028">
    <property type="entry name" value="Alpha/beta_knot_MTases"/>
</dbReference>
<dbReference type="PANTHER" id="PTHR46417:SF1">
    <property type="entry name" value="TRNA (GUANINE-N(1)-)-METHYLTRANSFERASE"/>
    <property type="match status" value="1"/>
</dbReference>
<comment type="subcellular location">
    <subcellularLocation>
        <location evidence="2 15 17">Cytoplasm</location>
    </subcellularLocation>
</comment>
<evidence type="ECO:0000256" key="11">
    <source>
        <dbReference type="ARBA" id="ARBA00022694"/>
    </source>
</evidence>
<feature type="binding site" evidence="15 16">
    <location>
        <position position="116"/>
    </location>
    <ligand>
        <name>S-adenosyl-L-methionine</name>
        <dbReference type="ChEBI" id="CHEBI:59789"/>
    </ligand>
</feature>
<evidence type="ECO:0000256" key="1">
    <source>
        <dbReference type="ARBA" id="ARBA00002634"/>
    </source>
</evidence>
<feature type="domain" description="tRNA methyltransferase TRMD/TRM10-type" evidence="19">
    <location>
        <begin position="1"/>
        <end position="225"/>
    </location>
</feature>
<evidence type="ECO:0000256" key="9">
    <source>
        <dbReference type="ARBA" id="ARBA00022679"/>
    </source>
</evidence>
<name>A0A955ICP5_9BACT</name>
<comment type="subunit">
    <text evidence="4 15 17">Homodimer.</text>
</comment>
<dbReference type="Gene3D" id="3.40.1280.10">
    <property type="match status" value="1"/>
</dbReference>
<dbReference type="EMBL" id="JAGQLI010000033">
    <property type="protein sequence ID" value="MCA9378913.1"/>
    <property type="molecule type" value="Genomic_DNA"/>
</dbReference>
<proteinExistence type="inferred from homology"/>
<keyword evidence="11 15" id="KW-0819">tRNA processing</keyword>
<keyword evidence="9 15" id="KW-0808">Transferase</keyword>
<evidence type="ECO:0000259" key="19">
    <source>
        <dbReference type="Pfam" id="PF01746"/>
    </source>
</evidence>
<keyword evidence="7 15" id="KW-0963">Cytoplasm</keyword>
<dbReference type="InterPro" id="IPR002649">
    <property type="entry name" value="tRNA_m1G_MeTrfase_TrmD"/>
</dbReference>
<dbReference type="PIRSF" id="PIRSF000386">
    <property type="entry name" value="tRNA_mtase"/>
    <property type="match status" value="1"/>
</dbReference>
<evidence type="ECO:0000256" key="18">
    <source>
        <dbReference type="SAM" id="MobiDB-lite"/>
    </source>
</evidence>
<evidence type="ECO:0000256" key="3">
    <source>
        <dbReference type="ARBA" id="ARBA00007630"/>
    </source>
</evidence>
<comment type="similarity">
    <text evidence="3 15 17">Belongs to the RNA methyltransferase TrmD family.</text>
</comment>